<sequence>MIMNKKWSIVFWSIVIVSLLAGLIYWQTPIVLRLGVFIGGSWNVPSASTYELIDGIIAQFEQDHPGVRVQYDAGISLNDYSSWMSDKILEGSCPDVFLLIEGDLDLYKKLGVLKNLDPLIDSDLGFREIQYNPNTLSLASDRGHQIALPMECNPDMMLVNTSLLRQEGIPIPDESWTIDDLYTICQKVSRDKDKNGVLDQFGIYGYSWEHAFDAFNVEILDSEGAFQLHQDPFKQAITYLKELKDLHHGVEPTKEDLDSGKVAFAPMSYAEFVTYNPYPWRIKRYSNFDWQCLPMPANSSNSGFSGGSFLYMGISSRTFFSDLSWDLLKAFCCDTKNQKEIVFNGLGISPFVLDESNGDVSLYYEQIGISSSLIDLIMRKKPRPNIEIDPPADLILDSKIKELIENEDDIDLSLIELEKELNNE</sequence>
<organism evidence="2 3">
    <name type="scientific">Dubosiella newyorkensis</name>
    <dbReference type="NCBI Taxonomy" id="1862672"/>
    <lineage>
        <taxon>Bacteria</taxon>
        <taxon>Bacillati</taxon>
        <taxon>Bacillota</taxon>
        <taxon>Erysipelotrichia</taxon>
        <taxon>Erysipelotrichales</taxon>
        <taxon>Erysipelotrichaceae</taxon>
        <taxon>Dubosiella</taxon>
    </lineage>
</organism>
<gene>
    <name evidence="2" type="ORF">BO225_03025</name>
</gene>
<dbReference type="InterPro" id="IPR006059">
    <property type="entry name" value="SBP"/>
</dbReference>
<dbReference type="OrthoDB" id="383937at2"/>
<reference evidence="2 3" key="1">
    <citation type="submission" date="2016-11" db="EMBL/GenBank/DDBJ databases">
        <title>Description of two novel members of the family Erysipelotrichaceae: Ileibacterium lipovorans gen. nov., sp. nov. and Dubosiella newyorkensis, gen. nov., sp. nov.</title>
        <authorList>
            <person name="Cox L.M."/>
            <person name="Sohn J."/>
            <person name="Tyrrell K.L."/>
            <person name="Citron D.M."/>
            <person name="Lawson P.A."/>
            <person name="Patel N.B."/>
            <person name="Iizumi T."/>
            <person name="Perez-Perez G.I."/>
            <person name="Goldstein E.J."/>
            <person name="Blaser M.J."/>
        </authorList>
    </citation>
    <scope>NUCLEOTIDE SEQUENCE [LARGE SCALE GENOMIC DNA]</scope>
    <source>
        <strain evidence="2 3">NYU-BL-A4</strain>
    </source>
</reference>
<dbReference type="SUPFAM" id="SSF53850">
    <property type="entry name" value="Periplasmic binding protein-like II"/>
    <property type="match status" value="1"/>
</dbReference>
<dbReference type="PANTHER" id="PTHR43649:SF12">
    <property type="entry name" value="DIACETYLCHITOBIOSE BINDING PROTEIN DASA"/>
    <property type="match status" value="1"/>
</dbReference>
<name>A0A1U7NP90_9FIRM</name>
<keyword evidence="1" id="KW-0812">Transmembrane</keyword>
<proteinExistence type="predicted"/>
<dbReference type="InterPro" id="IPR050490">
    <property type="entry name" value="Bact_solute-bd_prot1"/>
</dbReference>
<dbReference type="EMBL" id="MPKA01000050">
    <property type="protein sequence ID" value="OLU47383.1"/>
    <property type="molecule type" value="Genomic_DNA"/>
</dbReference>
<evidence type="ECO:0000256" key="1">
    <source>
        <dbReference type="SAM" id="Phobius"/>
    </source>
</evidence>
<evidence type="ECO:0000313" key="3">
    <source>
        <dbReference type="Proteomes" id="UP000186705"/>
    </source>
</evidence>
<dbReference type="Gene3D" id="3.40.190.10">
    <property type="entry name" value="Periplasmic binding protein-like II"/>
    <property type="match status" value="1"/>
</dbReference>
<evidence type="ECO:0008006" key="4">
    <source>
        <dbReference type="Google" id="ProtNLM"/>
    </source>
</evidence>
<keyword evidence="3" id="KW-1185">Reference proteome</keyword>
<keyword evidence="1" id="KW-0472">Membrane</keyword>
<dbReference type="STRING" id="1862672.BO225_03025"/>
<comment type="caution">
    <text evidence="2">The sequence shown here is derived from an EMBL/GenBank/DDBJ whole genome shotgun (WGS) entry which is preliminary data.</text>
</comment>
<feature type="transmembrane region" description="Helical" evidence="1">
    <location>
        <begin position="7"/>
        <end position="26"/>
    </location>
</feature>
<dbReference type="PANTHER" id="PTHR43649">
    <property type="entry name" value="ARABINOSE-BINDING PROTEIN-RELATED"/>
    <property type="match status" value="1"/>
</dbReference>
<accession>A0A1U7NP90</accession>
<dbReference type="AlphaFoldDB" id="A0A1U7NP90"/>
<protein>
    <recommendedName>
        <fullName evidence="4">Sugar ABC transporter substrate-binding protein</fullName>
    </recommendedName>
</protein>
<dbReference type="GeneID" id="78274921"/>
<dbReference type="Pfam" id="PF13416">
    <property type="entry name" value="SBP_bac_8"/>
    <property type="match status" value="1"/>
</dbReference>
<dbReference type="RefSeq" id="WP_076340814.1">
    <property type="nucleotide sequence ID" value="NZ_CAPZTK010000008.1"/>
</dbReference>
<keyword evidence="1" id="KW-1133">Transmembrane helix</keyword>
<dbReference type="Proteomes" id="UP000186705">
    <property type="component" value="Unassembled WGS sequence"/>
</dbReference>
<evidence type="ECO:0000313" key="2">
    <source>
        <dbReference type="EMBL" id="OLU47383.1"/>
    </source>
</evidence>